<dbReference type="EC" id="1.1.1.47" evidence="3"/>
<dbReference type="InParanoid" id="A0A540V8Q4"/>
<reference evidence="3 4" key="1">
    <citation type="submission" date="2019-06" db="EMBL/GenBank/DDBJ databases">
        <title>Genome sequence of Litorilinea aerophila BAA-2444.</title>
        <authorList>
            <person name="Maclea K.S."/>
            <person name="Maurais E.G."/>
            <person name="Iannazzi L.C."/>
        </authorList>
    </citation>
    <scope>NUCLEOTIDE SEQUENCE [LARGE SCALE GENOMIC DNA]</scope>
    <source>
        <strain evidence="3 4">ATCC BAA-2444</strain>
    </source>
</reference>
<dbReference type="InterPro" id="IPR020904">
    <property type="entry name" value="Sc_DH/Rdtase_CS"/>
</dbReference>
<dbReference type="FunFam" id="3.40.50.720:FF:000084">
    <property type="entry name" value="Short-chain dehydrogenase reductase"/>
    <property type="match status" value="1"/>
</dbReference>
<dbReference type="PANTHER" id="PTHR42760">
    <property type="entry name" value="SHORT-CHAIN DEHYDROGENASES/REDUCTASES FAMILY MEMBER"/>
    <property type="match status" value="1"/>
</dbReference>
<keyword evidence="4" id="KW-1185">Reference proteome</keyword>
<evidence type="ECO:0000313" key="4">
    <source>
        <dbReference type="Proteomes" id="UP000317371"/>
    </source>
</evidence>
<dbReference type="SUPFAM" id="SSF51735">
    <property type="entry name" value="NAD(P)-binding Rossmann-fold domains"/>
    <property type="match status" value="1"/>
</dbReference>
<dbReference type="RefSeq" id="WP_141612453.1">
    <property type="nucleotide sequence ID" value="NZ_VIGC02000048.1"/>
</dbReference>
<evidence type="ECO:0000313" key="3">
    <source>
        <dbReference type="EMBL" id="TQE93166.1"/>
    </source>
</evidence>
<dbReference type="PANTHER" id="PTHR42760:SF115">
    <property type="entry name" value="3-OXOACYL-[ACYL-CARRIER-PROTEIN] REDUCTASE FABG"/>
    <property type="match status" value="1"/>
</dbReference>
<dbReference type="InterPro" id="IPR002347">
    <property type="entry name" value="SDR_fam"/>
</dbReference>
<dbReference type="PRINTS" id="PR00080">
    <property type="entry name" value="SDRFAMILY"/>
</dbReference>
<dbReference type="PRINTS" id="PR00081">
    <property type="entry name" value="GDHRDH"/>
</dbReference>
<dbReference type="EMBL" id="VIGC01000048">
    <property type="protein sequence ID" value="TQE93166.1"/>
    <property type="molecule type" value="Genomic_DNA"/>
</dbReference>
<organism evidence="3 4">
    <name type="scientific">Litorilinea aerophila</name>
    <dbReference type="NCBI Taxonomy" id="1204385"/>
    <lineage>
        <taxon>Bacteria</taxon>
        <taxon>Bacillati</taxon>
        <taxon>Chloroflexota</taxon>
        <taxon>Caldilineae</taxon>
        <taxon>Caldilineales</taxon>
        <taxon>Caldilineaceae</taxon>
        <taxon>Litorilinea</taxon>
    </lineage>
</organism>
<gene>
    <name evidence="3" type="ORF">FKZ61_22625</name>
</gene>
<proteinExistence type="inferred from homology"/>
<dbReference type="GO" id="GO:0047936">
    <property type="term" value="F:glucose 1-dehydrogenase [NAD(P)+] activity"/>
    <property type="evidence" value="ECO:0007669"/>
    <property type="project" value="UniProtKB-EC"/>
</dbReference>
<evidence type="ECO:0000256" key="1">
    <source>
        <dbReference type="ARBA" id="ARBA00006484"/>
    </source>
</evidence>
<name>A0A540V8Q4_9CHLR</name>
<dbReference type="PROSITE" id="PS00061">
    <property type="entry name" value="ADH_SHORT"/>
    <property type="match status" value="1"/>
</dbReference>
<accession>A0A540V8Q4</accession>
<protein>
    <submittedName>
        <fullName evidence="3">Glucose 1-dehydrogenase</fullName>
        <ecNumber evidence="3">1.1.1.47</ecNumber>
    </submittedName>
</protein>
<dbReference type="InterPro" id="IPR036291">
    <property type="entry name" value="NAD(P)-bd_dom_sf"/>
</dbReference>
<dbReference type="CDD" id="cd05233">
    <property type="entry name" value="SDR_c"/>
    <property type="match status" value="1"/>
</dbReference>
<dbReference type="Proteomes" id="UP000317371">
    <property type="component" value="Unassembled WGS sequence"/>
</dbReference>
<keyword evidence="2 3" id="KW-0560">Oxidoreductase</keyword>
<dbReference type="AlphaFoldDB" id="A0A540V8Q4"/>
<sequence>MKLDNRVAIVTGAGSGIGRAMATLFAAEGARVVVADIVAERVDETVAAIRTAGGEATGFVGDVSSPEDVARMIDLASETYGRLDILCNNAGIMDRMAPAADVPLDLWERVLRINLTGPFLACRKAIPLMRAQGGGVILNTASVAGLHGGRAGAAYTASKHGVIGLTRNIAYMYATEGIRCNAICPGGTETAIGLGGEPNEFGLNRMQLGAASMPRTGKPEEIARVALHLVSDDSSFVNGAVVVVDGGWSAY</sequence>
<evidence type="ECO:0000256" key="2">
    <source>
        <dbReference type="ARBA" id="ARBA00023002"/>
    </source>
</evidence>
<comment type="caution">
    <text evidence="3">The sequence shown here is derived from an EMBL/GenBank/DDBJ whole genome shotgun (WGS) entry which is preliminary data.</text>
</comment>
<dbReference type="OrthoDB" id="153550at2"/>
<dbReference type="Pfam" id="PF13561">
    <property type="entry name" value="adh_short_C2"/>
    <property type="match status" value="1"/>
</dbReference>
<comment type="similarity">
    <text evidence="1">Belongs to the short-chain dehydrogenases/reductases (SDR) family.</text>
</comment>
<dbReference type="NCBIfam" id="NF005559">
    <property type="entry name" value="PRK07231.1"/>
    <property type="match status" value="1"/>
</dbReference>
<dbReference type="Gene3D" id="3.40.50.720">
    <property type="entry name" value="NAD(P)-binding Rossmann-like Domain"/>
    <property type="match status" value="1"/>
</dbReference>